<gene>
    <name evidence="3" type="ORF">EBO34_16680</name>
</gene>
<keyword evidence="1" id="KW-0472">Membrane</keyword>
<sequence length="131" mass="14387">MRKHLKRLRKNQKGSQTLEFVAVFPLIIFAFLFIWQMALVSYAIVVTEAAARDGARAASVDGDYVQAVQSSAVGLDIVGTPGRSISESSYGQEVTVTVVTKVPMVQMPFVRNLDQNVTSTATMPYEVDEDD</sequence>
<evidence type="ECO:0000259" key="2">
    <source>
        <dbReference type="Pfam" id="PF07811"/>
    </source>
</evidence>
<evidence type="ECO:0000313" key="3">
    <source>
        <dbReference type="EMBL" id="RNA66842.1"/>
    </source>
</evidence>
<dbReference type="Pfam" id="PF07811">
    <property type="entry name" value="TadE"/>
    <property type="match status" value="1"/>
</dbReference>
<reference evidence="3 4" key="1">
    <citation type="submission" date="2018-10" db="EMBL/GenBank/DDBJ databases">
        <title>Bacillus Keqinensis sp. nov., a moderately halophilic bacterium isolated from a saline-alkaline lake.</title>
        <authorList>
            <person name="Wang H."/>
        </authorList>
    </citation>
    <scope>NUCLEOTIDE SEQUENCE [LARGE SCALE GENOMIC DNA]</scope>
    <source>
        <strain evidence="3 4">KQ-3</strain>
    </source>
</reference>
<organism evidence="3 4">
    <name type="scientific">Alteribacter keqinensis</name>
    <dbReference type="NCBI Taxonomy" id="2483800"/>
    <lineage>
        <taxon>Bacteria</taxon>
        <taxon>Bacillati</taxon>
        <taxon>Bacillota</taxon>
        <taxon>Bacilli</taxon>
        <taxon>Bacillales</taxon>
        <taxon>Bacillaceae</taxon>
        <taxon>Alteribacter</taxon>
    </lineage>
</organism>
<evidence type="ECO:0000313" key="4">
    <source>
        <dbReference type="Proteomes" id="UP000278746"/>
    </source>
</evidence>
<dbReference type="OrthoDB" id="2616324at2"/>
<dbReference type="EMBL" id="RHIB01000003">
    <property type="protein sequence ID" value="RNA66842.1"/>
    <property type="molecule type" value="Genomic_DNA"/>
</dbReference>
<comment type="caution">
    <text evidence="3">The sequence shown here is derived from an EMBL/GenBank/DDBJ whole genome shotgun (WGS) entry which is preliminary data.</text>
</comment>
<protein>
    <recommendedName>
        <fullName evidence="2">TadE-like domain-containing protein</fullName>
    </recommendedName>
</protein>
<keyword evidence="4" id="KW-1185">Reference proteome</keyword>
<dbReference type="AlphaFoldDB" id="A0A3M7TN03"/>
<dbReference type="Proteomes" id="UP000278746">
    <property type="component" value="Unassembled WGS sequence"/>
</dbReference>
<dbReference type="InterPro" id="IPR012495">
    <property type="entry name" value="TadE-like_dom"/>
</dbReference>
<proteinExistence type="predicted"/>
<accession>A0A3M7TN03</accession>
<dbReference type="RefSeq" id="WP_122900687.1">
    <property type="nucleotide sequence ID" value="NZ_RHIB01000003.1"/>
</dbReference>
<keyword evidence="1" id="KW-1133">Transmembrane helix</keyword>
<feature type="transmembrane region" description="Helical" evidence="1">
    <location>
        <begin position="20"/>
        <end position="45"/>
    </location>
</feature>
<feature type="domain" description="TadE-like" evidence="2">
    <location>
        <begin position="14"/>
        <end position="56"/>
    </location>
</feature>
<evidence type="ECO:0000256" key="1">
    <source>
        <dbReference type="SAM" id="Phobius"/>
    </source>
</evidence>
<name>A0A3M7TN03_9BACI</name>
<keyword evidence="1" id="KW-0812">Transmembrane</keyword>